<keyword evidence="3" id="KW-0217">Developmental protein</keyword>
<evidence type="ECO:0000256" key="7">
    <source>
        <dbReference type="SAM" id="MobiDB-lite"/>
    </source>
</evidence>
<feature type="region of interest" description="Disordered" evidence="7">
    <location>
        <begin position="192"/>
        <end position="238"/>
    </location>
</feature>
<dbReference type="Pfam" id="PF00595">
    <property type="entry name" value="PDZ"/>
    <property type="match status" value="1"/>
</dbReference>
<dbReference type="FunFam" id="2.40.240.130:FF:000001">
    <property type="entry name" value="Segment polarity protein dishevelled homolog DVL-1"/>
    <property type="match status" value="1"/>
</dbReference>
<dbReference type="InterPro" id="IPR001478">
    <property type="entry name" value="PDZ"/>
</dbReference>
<name>H2ZCX6_CIOSA</name>
<keyword evidence="12" id="KW-1185">Reference proteome</keyword>
<feature type="domain" description="DEP" evidence="9">
    <location>
        <begin position="404"/>
        <end position="478"/>
    </location>
</feature>
<feature type="domain" description="DIX" evidence="10">
    <location>
        <begin position="1"/>
        <end position="80"/>
    </location>
</feature>
<reference evidence="12" key="1">
    <citation type="submission" date="2003-08" db="EMBL/GenBank/DDBJ databases">
        <authorList>
            <person name="Birren B."/>
            <person name="Nusbaum C."/>
            <person name="Abebe A."/>
            <person name="Abouelleil A."/>
            <person name="Adekoya E."/>
            <person name="Ait-zahra M."/>
            <person name="Allen N."/>
            <person name="Allen T."/>
            <person name="An P."/>
            <person name="Anderson M."/>
            <person name="Anderson S."/>
            <person name="Arachchi H."/>
            <person name="Armbruster J."/>
            <person name="Bachantsang P."/>
            <person name="Baldwin J."/>
            <person name="Barry A."/>
            <person name="Bayul T."/>
            <person name="Blitshsteyn B."/>
            <person name="Bloom T."/>
            <person name="Blye J."/>
            <person name="Boguslavskiy L."/>
            <person name="Borowsky M."/>
            <person name="Boukhgalter B."/>
            <person name="Brunache A."/>
            <person name="Butler J."/>
            <person name="Calixte N."/>
            <person name="Calvo S."/>
            <person name="Camarata J."/>
            <person name="Campo K."/>
            <person name="Chang J."/>
            <person name="Cheshatsang Y."/>
            <person name="Citroen M."/>
            <person name="Collymore A."/>
            <person name="Considine T."/>
            <person name="Cook A."/>
            <person name="Cooke P."/>
            <person name="Corum B."/>
            <person name="Cuomo C."/>
            <person name="David R."/>
            <person name="Dawoe T."/>
            <person name="Degray S."/>
            <person name="Dodge S."/>
            <person name="Dooley K."/>
            <person name="Dorje P."/>
            <person name="Dorjee K."/>
            <person name="Dorris L."/>
            <person name="Duffey N."/>
            <person name="Dupes A."/>
            <person name="Elkins T."/>
            <person name="Engels R."/>
            <person name="Erickson J."/>
            <person name="Farina A."/>
            <person name="Faro S."/>
            <person name="Ferreira P."/>
            <person name="Fischer H."/>
            <person name="Fitzgerald M."/>
            <person name="Foley K."/>
            <person name="Gage D."/>
            <person name="Galagan J."/>
            <person name="Gearin G."/>
            <person name="Gnerre S."/>
            <person name="Gnirke A."/>
            <person name="Goyette A."/>
            <person name="Graham J."/>
            <person name="Grandbois E."/>
            <person name="Gyaltsen K."/>
            <person name="Hafez N."/>
            <person name="Hagopian D."/>
            <person name="Hagos B."/>
            <person name="Hall J."/>
            <person name="Hatcher B."/>
            <person name="Heller A."/>
            <person name="Higgins H."/>
            <person name="Honan T."/>
            <person name="Horn A."/>
            <person name="Houde N."/>
            <person name="Hughes L."/>
            <person name="Hulme W."/>
            <person name="Husby E."/>
            <person name="Iliev I."/>
            <person name="Jaffe D."/>
            <person name="Jones C."/>
            <person name="Kamal M."/>
            <person name="Kamat A."/>
            <person name="Kamvysselis M."/>
            <person name="Karlsson E."/>
            <person name="Kells C."/>
            <person name="Kieu A."/>
            <person name="Kisner P."/>
            <person name="Kodira C."/>
            <person name="Kulbokas E."/>
            <person name="Labutti K."/>
            <person name="Lama D."/>
            <person name="Landers T."/>
            <person name="Leger J."/>
            <person name="Levine S."/>
            <person name="Lewis D."/>
            <person name="Lewis T."/>
            <person name="Lindblad-toh K."/>
            <person name="Liu X."/>
            <person name="Lokyitsang T."/>
            <person name="Lokyitsang Y."/>
            <person name="Lucien O."/>
            <person name="Lui A."/>
            <person name="Ma L.J."/>
            <person name="Mabbitt R."/>
            <person name="Macdonald J."/>
            <person name="Maclean C."/>
            <person name="Major J."/>
            <person name="Manning J."/>
            <person name="Marabella R."/>
            <person name="Maru K."/>
            <person name="Matthews C."/>
            <person name="Mauceli E."/>
            <person name="Mccarthy M."/>
            <person name="Mcdonough S."/>
            <person name="Mcghee T."/>
            <person name="Meldrim J."/>
            <person name="Meneus L."/>
            <person name="Mesirov J."/>
            <person name="Mihalev A."/>
            <person name="Mihova T."/>
            <person name="Mikkelsen T."/>
            <person name="Mlenga V."/>
            <person name="Moru K."/>
            <person name="Mozes J."/>
            <person name="Mulrain L."/>
            <person name="Munson G."/>
            <person name="Naylor J."/>
            <person name="Newes C."/>
            <person name="Nguyen C."/>
            <person name="Nguyen N."/>
            <person name="Nguyen T."/>
            <person name="Nicol R."/>
            <person name="Nielsen C."/>
            <person name="Nizzari M."/>
            <person name="Norbu C."/>
            <person name="Norbu N."/>
            <person name="O'donnell P."/>
            <person name="Okoawo O."/>
            <person name="O'leary S."/>
            <person name="Omotosho B."/>
            <person name="O'neill K."/>
            <person name="Osman S."/>
            <person name="Parker S."/>
            <person name="Perrin D."/>
            <person name="Phunkhang P."/>
            <person name="Piqani B."/>
            <person name="Purcell S."/>
            <person name="Rachupka T."/>
            <person name="Ramasamy U."/>
            <person name="Rameau R."/>
            <person name="Ray V."/>
            <person name="Raymond C."/>
            <person name="Retta R."/>
            <person name="Richardson S."/>
            <person name="Rise C."/>
            <person name="Rodriguez J."/>
            <person name="Rogers J."/>
            <person name="Rogov P."/>
            <person name="Rutman M."/>
            <person name="Schupbach R."/>
            <person name="Seaman C."/>
            <person name="Settipalli S."/>
            <person name="Sharpe T."/>
            <person name="Sheridan J."/>
            <person name="Sherpa N."/>
            <person name="Shi J."/>
            <person name="Smirnov S."/>
            <person name="Smith C."/>
            <person name="Sougnez C."/>
            <person name="Spencer B."/>
            <person name="Stalker J."/>
            <person name="Stange-thomann N."/>
            <person name="Stavropoulos S."/>
            <person name="Stetson K."/>
            <person name="Stone C."/>
            <person name="Stone S."/>
            <person name="Stubbs M."/>
            <person name="Talamas J."/>
            <person name="Tchuinga P."/>
            <person name="Tenzing P."/>
            <person name="Tesfaye S."/>
            <person name="Theodore J."/>
            <person name="Thoulutsang Y."/>
            <person name="Topham K."/>
            <person name="Towey S."/>
            <person name="Tsamla T."/>
            <person name="Tsomo N."/>
            <person name="Vallee D."/>
            <person name="Vassiliev H."/>
            <person name="Venkataraman V."/>
            <person name="Vinson J."/>
            <person name="Vo A."/>
            <person name="Wade C."/>
            <person name="Wang S."/>
            <person name="Wangchuk T."/>
            <person name="Wangdi T."/>
            <person name="Whittaker C."/>
            <person name="Wilkinson J."/>
            <person name="Wu Y."/>
            <person name="Wyman D."/>
            <person name="Yadav S."/>
            <person name="Yang S."/>
            <person name="Yang X."/>
            <person name="Yeager S."/>
            <person name="Yee E."/>
            <person name="Young G."/>
            <person name="Zainoun J."/>
            <person name="Zembeck L."/>
            <person name="Zimmer A."/>
            <person name="Zody M."/>
            <person name="Lander E."/>
        </authorList>
    </citation>
    <scope>NUCLEOTIDE SEQUENCE [LARGE SCALE GENOMIC DNA]</scope>
</reference>
<evidence type="ECO:0000313" key="11">
    <source>
        <dbReference type="Ensembl" id="ENSCSAVP00000015442.1"/>
    </source>
</evidence>
<dbReference type="InterPro" id="IPR003351">
    <property type="entry name" value="Dishevelled_protein_dom"/>
</dbReference>
<feature type="region of interest" description="Disordered" evidence="7">
    <location>
        <begin position="139"/>
        <end position="163"/>
    </location>
</feature>
<dbReference type="GO" id="GO:0005829">
    <property type="term" value="C:cytosol"/>
    <property type="evidence" value="ECO:0007669"/>
    <property type="project" value="TreeGrafter"/>
</dbReference>
<evidence type="ECO:0000259" key="8">
    <source>
        <dbReference type="PROSITE" id="PS50106"/>
    </source>
</evidence>
<evidence type="ECO:0000256" key="5">
    <source>
        <dbReference type="ARBA" id="ARBA00022687"/>
    </source>
</evidence>
<dbReference type="PROSITE" id="PS50106">
    <property type="entry name" value="PDZ"/>
    <property type="match status" value="1"/>
</dbReference>
<dbReference type="CDD" id="cd06717">
    <property type="entry name" value="PDZ_Dishevelled-like"/>
    <property type="match status" value="1"/>
</dbReference>
<dbReference type="HOGENOM" id="CLU_012601_0_1_1"/>
<dbReference type="PRINTS" id="PR01760">
    <property type="entry name" value="DISHEVELLED"/>
</dbReference>
<dbReference type="GeneTree" id="ENSGT00950000182903"/>
<dbReference type="InterPro" id="IPR036034">
    <property type="entry name" value="PDZ_sf"/>
</dbReference>
<dbReference type="Gene3D" id="2.30.42.10">
    <property type="match status" value="1"/>
</dbReference>
<dbReference type="Gene3D" id="1.10.10.10">
    <property type="entry name" value="Winged helix-like DNA-binding domain superfamily/Winged helix DNA-binding domain"/>
    <property type="match status" value="1"/>
</dbReference>
<dbReference type="SMART" id="SM00228">
    <property type="entry name" value="PDZ"/>
    <property type="match status" value="1"/>
</dbReference>
<keyword evidence="5 6" id="KW-0879">Wnt signaling pathway</keyword>
<reference evidence="11" key="3">
    <citation type="submission" date="2025-09" db="UniProtKB">
        <authorList>
            <consortium name="Ensembl"/>
        </authorList>
    </citation>
    <scope>IDENTIFICATION</scope>
</reference>
<dbReference type="InterPro" id="IPR015506">
    <property type="entry name" value="Dsh/Dvl-rel"/>
</dbReference>
<dbReference type="InterPro" id="IPR029071">
    <property type="entry name" value="Ubiquitin-like_domsf"/>
</dbReference>
<organism evidence="11 12">
    <name type="scientific">Ciona savignyi</name>
    <name type="common">Pacific transparent sea squirt</name>
    <dbReference type="NCBI Taxonomy" id="51511"/>
    <lineage>
        <taxon>Eukaryota</taxon>
        <taxon>Metazoa</taxon>
        <taxon>Chordata</taxon>
        <taxon>Tunicata</taxon>
        <taxon>Ascidiacea</taxon>
        <taxon>Phlebobranchia</taxon>
        <taxon>Cionidae</taxon>
        <taxon>Ciona</taxon>
    </lineage>
</organism>
<comment type="subcellular location">
    <subcellularLocation>
        <location evidence="1">Cytoplasm</location>
    </subcellularLocation>
</comment>
<dbReference type="Ensembl" id="ENSCSAVT00000015620.1">
    <property type="protein sequence ID" value="ENSCSAVP00000015442.1"/>
    <property type="gene ID" value="ENSCSAVG00000009062.1"/>
</dbReference>
<dbReference type="GO" id="GO:0060070">
    <property type="term" value="P:canonical Wnt signaling pathway"/>
    <property type="evidence" value="ECO:0007669"/>
    <property type="project" value="TreeGrafter"/>
</dbReference>
<dbReference type="InterPro" id="IPR008339">
    <property type="entry name" value="Dishevelled_fam"/>
</dbReference>
<feature type="compositionally biased region" description="Low complexity" evidence="7">
    <location>
        <begin position="228"/>
        <end position="238"/>
    </location>
</feature>
<dbReference type="PROSITE" id="PS50186">
    <property type="entry name" value="DEP"/>
    <property type="match status" value="1"/>
</dbReference>
<dbReference type="FunFam" id="2.30.42.10:FF:000014">
    <property type="entry name" value="Segment polarity protein dishevelled homolog DVL-3"/>
    <property type="match status" value="1"/>
</dbReference>
<evidence type="ECO:0000256" key="4">
    <source>
        <dbReference type="ARBA" id="ARBA00022490"/>
    </source>
</evidence>
<sequence>ETKIVYYLGNEQTPYVSKINLAPNSITLGDFKAAIKKSNFKFFFKSTDADFGVVKEEVTNDASILPLCDNRIVAWVCRFFTPKGLFLSIKYVYQCISIYLYPNLCVRTQINCAEHYYLHHPHSFFQLKDPELDTISQCSGTSGVSAAGDKPQPRGAPINSKMEKCGDGYPLYDRYGSQSTLMSSDIETTSWDSRDDMTDTCTDMTGASRRKSRPRRQKYKKKRPRPGSDTTSTYSSSVTDSSMSLNILTVTLNMDKYNFLGISIVGQSNDKGDGGIYIGSIMKGGAVAADNRVEPGDMLLQVNEVNFENMSNEDAVRVLRNIVHKPGPITLTVAKCWDPNPDSYFSVPKDEPVRPIDPAVWANHIIPAKGGLVTILIREYIAGYEVVLSTHSDMATVVKHLKMSGSGLDVKTRMWLKITIPNAFIGSDLVDWLQQKVHGLAERRDARKYASSLLKAGYIRHTVNKITFSEQCYYVFGEYTG</sequence>
<dbReference type="SMART" id="SM00049">
    <property type="entry name" value="DEP"/>
    <property type="match status" value="1"/>
</dbReference>
<dbReference type="Gene3D" id="2.40.240.130">
    <property type="match status" value="1"/>
</dbReference>
<dbReference type="PROSITE" id="PS50841">
    <property type="entry name" value="DIX"/>
    <property type="match status" value="1"/>
</dbReference>
<feature type="domain" description="PDZ" evidence="8">
    <location>
        <begin position="249"/>
        <end position="321"/>
    </location>
</feature>
<evidence type="ECO:0008006" key="13">
    <source>
        <dbReference type="Google" id="ProtNLM"/>
    </source>
</evidence>
<evidence type="ECO:0000256" key="1">
    <source>
        <dbReference type="ARBA" id="ARBA00004496"/>
    </source>
</evidence>
<dbReference type="GO" id="GO:0035556">
    <property type="term" value="P:intracellular signal transduction"/>
    <property type="evidence" value="ECO:0007669"/>
    <property type="project" value="InterPro"/>
</dbReference>
<dbReference type="SMART" id="SM00021">
    <property type="entry name" value="DAX"/>
    <property type="match status" value="1"/>
</dbReference>
<dbReference type="InterPro" id="IPR036390">
    <property type="entry name" value="WH_DNA-bd_sf"/>
</dbReference>
<dbReference type="SUPFAM" id="SSF54236">
    <property type="entry name" value="Ubiquitin-like"/>
    <property type="match status" value="1"/>
</dbReference>
<keyword evidence="4" id="KW-0963">Cytoplasm</keyword>
<accession>H2ZCX6</accession>
<evidence type="ECO:0000256" key="3">
    <source>
        <dbReference type="ARBA" id="ARBA00022473"/>
    </source>
</evidence>
<dbReference type="Pfam" id="PF00778">
    <property type="entry name" value="DIX"/>
    <property type="match status" value="1"/>
</dbReference>
<dbReference type="InterPro" id="IPR038207">
    <property type="entry name" value="DIX_dom_sf"/>
</dbReference>
<evidence type="ECO:0000259" key="9">
    <source>
        <dbReference type="PROSITE" id="PS50186"/>
    </source>
</evidence>
<proteinExistence type="inferred from homology"/>
<dbReference type="SUPFAM" id="SSF50156">
    <property type="entry name" value="PDZ domain-like"/>
    <property type="match status" value="1"/>
</dbReference>
<dbReference type="InterPro" id="IPR036388">
    <property type="entry name" value="WH-like_DNA-bd_sf"/>
</dbReference>
<dbReference type="GO" id="GO:0005109">
    <property type="term" value="F:frizzled binding"/>
    <property type="evidence" value="ECO:0007669"/>
    <property type="project" value="TreeGrafter"/>
</dbReference>
<evidence type="ECO:0000256" key="2">
    <source>
        <dbReference type="ARBA" id="ARBA00008735"/>
    </source>
</evidence>
<dbReference type="SUPFAM" id="SSF46785">
    <property type="entry name" value="Winged helix' DNA-binding domain"/>
    <property type="match status" value="1"/>
</dbReference>
<dbReference type="CDD" id="cd04438">
    <property type="entry name" value="DEP_dishevelled"/>
    <property type="match status" value="1"/>
</dbReference>
<protein>
    <recommendedName>
        <fullName evidence="13">Dishevelled segment polarity protein 3a</fullName>
    </recommendedName>
</protein>
<dbReference type="Pfam" id="PF02377">
    <property type="entry name" value="Dishevelled"/>
    <property type="match status" value="1"/>
</dbReference>
<comment type="similarity">
    <text evidence="2">Belongs to the DSH family.</text>
</comment>
<dbReference type="Proteomes" id="UP000007875">
    <property type="component" value="Unassembled WGS sequence"/>
</dbReference>
<dbReference type="InterPro" id="IPR000591">
    <property type="entry name" value="DEP_dom"/>
</dbReference>
<dbReference type="PANTHER" id="PTHR10878:SF25">
    <property type="entry name" value="SEGMENT POLARITY PROTEIN DISHEVELLED"/>
    <property type="match status" value="1"/>
</dbReference>
<feature type="compositionally biased region" description="Basic residues" evidence="7">
    <location>
        <begin position="208"/>
        <end position="225"/>
    </location>
</feature>
<reference evidence="11" key="2">
    <citation type="submission" date="2025-08" db="UniProtKB">
        <authorList>
            <consortium name="Ensembl"/>
        </authorList>
    </citation>
    <scope>IDENTIFICATION</scope>
</reference>
<dbReference type="AlphaFoldDB" id="H2ZCX6"/>
<dbReference type="Pfam" id="PF00610">
    <property type="entry name" value="DEP"/>
    <property type="match status" value="1"/>
</dbReference>
<dbReference type="InterPro" id="IPR001158">
    <property type="entry name" value="DIX"/>
</dbReference>
<dbReference type="FunFam" id="1.10.10.10:FF:000040">
    <property type="entry name" value="segment polarity protein dishevelled homolog DVL-3"/>
    <property type="match status" value="1"/>
</dbReference>
<evidence type="ECO:0000259" key="10">
    <source>
        <dbReference type="PROSITE" id="PS50841"/>
    </source>
</evidence>
<evidence type="ECO:0000256" key="6">
    <source>
        <dbReference type="PROSITE-ProRule" id="PRU00069"/>
    </source>
</evidence>
<dbReference type="PANTHER" id="PTHR10878">
    <property type="entry name" value="SEGMENT POLARITY PROTEIN DISHEVELLED"/>
    <property type="match status" value="1"/>
</dbReference>
<evidence type="ECO:0000313" key="12">
    <source>
        <dbReference type="Proteomes" id="UP000007875"/>
    </source>
</evidence>